<dbReference type="Proteomes" id="UP001165122">
    <property type="component" value="Unassembled WGS sequence"/>
</dbReference>
<evidence type="ECO:0000313" key="1">
    <source>
        <dbReference type="EMBL" id="GMI18216.1"/>
    </source>
</evidence>
<comment type="caution">
    <text evidence="1">The sequence shown here is derived from an EMBL/GenBank/DDBJ whole genome shotgun (WGS) entry which is preliminary data.</text>
</comment>
<dbReference type="AlphaFoldDB" id="A0A9W7L0Z3"/>
<accession>A0A9W7L0Z3</accession>
<keyword evidence="2" id="KW-1185">Reference proteome</keyword>
<name>A0A9W7L0Z3_9STRA</name>
<reference evidence="2" key="1">
    <citation type="journal article" date="2023" name="Commun. Biol.">
        <title>Genome analysis of Parmales, the sister group of diatoms, reveals the evolutionary specialization of diatoms from phago-mixotrophs to photoautotrophs.</title>
        <authorList>
            <person name="Ban H."/>
            <person name="Sato S."/>
            <person name="Yoshikawa S."/>
            <person name="Yamada K."/>
            <person name="Nakamura Y."/>
            <person name="Ichinomiya M."/>
            <person name="Sato N."/>
            <person name="Blanc-Mathieu R."/>
            <person name="Endo H."/>
            <person name="Kuwata A."/>
            <person name="Ogata H."/>
        </authorList>
    </citation>
    <scope>NUCLEOTIDE SEQUENCE [LARGE SCALE GENOMIC DNA]</scope>
    <source>
        <strain evidence="2">NIES 3700</strain>
    </source>
</reference>
<sequence length="138" mass="15646">MASTQPLLSDAIPTFPKTFPSLSTNPTNFTLNVSVLPRSCCAPPRQDAHGQGRKSYTLEDYHQWLATNLGRSVESIRGDRNYRTIEQCKWERSSQQPGRCNYYVNQGIVCGGICSPTVELPPYDEKQWAGEDHEKRIR</sequence>
<proteinExistence type="predicted"/>
<gene>
    <name evidence="1" type="ORF">TrLO_g15056</name>
</gene>
<evidence type="ECO:0000313" key="2">
    <source>
        <dbReference type="Proteomes" id="UP001165122"/>
    </source>
</evidence>
<dbReference type="EMBL" id="BRXW01000326">
    <property type="protein sequence ID" value="GMI18216.1"/>
    <property type="molecule type" value="Genomic_DNA"/>
</dbReference>
<organism evidence="1 2">
    <name type="scientific">Triparma laevis f. longispina</name>
    <dbReference type="NCBI Taxonomy" id="1714387"/>
    <lineage>
        <taxon>Eukaryota</taxon>
        <taxon>Sar</taxon>
        <taxon>Stramenopiles</taxon>
        <taxon>Ochrophyta</taxon>
        <taxon>Bolidophyceae</taxon>
        <taxon>Parmales</taxon>
        <taxon>Triparmaceae</taxon>
        <taxon>Triparma</taxon>
    </lineage>
</organism>
<protein>
    <submittedName>
        <fullName evidence="1">Uncharacterized protein</fullName>
    </submittedName>
</protein>